<evidence type="ECO:0000256" key="1">
    <source>
        <dbReference type="SAM" id="MobiDB-lite"/>
    </source>
</evidence>
<dbReference type="EMBL" id="JBFOLK010000004">
    <property type="protein sequence ID" value="KAL2519385.1"/>
    <property type="molecule type" value="Genomic_DNA"/>
</dbReference>
<evidence type="ECO:0000313" key="3">
    <source>
        <dbReference type="Proteomes" id="UP001604336"/>
    </source>
</evidence>
<dbReference type="PANTHER" id="PTHR33781">
    <property type="entry name" value="PROTEIN PHYTOCHROME KINASE SUBSTRATE 1-RELATED"/>
    <property type="match status" value="1"/>
</dbReference>
<accession>A0ABD1U325</accession>
<comment type="caution">
    <text evidence="2">The sequence shown here is derived from an EMBL/GenBank/DDBJ whole genome shotgun (WGS) entry which is preliminary data.</text>
</comment>
<keyword evidence="3" id="KW-1185">Reference proteome</keyword>
<name>A0ABD1U325_9LAMI</name>
<feature type="region of interest" description="Disordered" evidence="1">
    <location>
        <begin position="39"/>
        <end position="61"/>
    </location>
</feature>
<dbReference type="GO" id="GO:0016301">
    <property type="term" value="F:kinase activity"/>
    <property type="evidence" value="ECO:0007669"/>
    <property type="project" value="UniProtKB-KW"/>
</dbReference>
<keyword evidence="2" id="KW-0808">Transferase</keyword>
<dbReference type="AlphaFoldDB" id="A0ABD1U325"/>
<evidence type="ECO:0000313" key="2">
    <source>
        <dbReference type="EMBL" id="KAL2519385.1"/>
    </source>
</evidence>
<reference evidence="3" key="1">
    <citation type="submission" date="2024-07" db="EMBL/GenBank/DDBJ databases">
        <title>Two chromosome-level genome assemblies of Korean endemic species Abeliophyllum distichum and Forsythia ovata (Oleaceae).</title>
        <authorList>
            <person name="Jang H."/>
        </authorList>
    </citation>
    <scope>NUCLEOTIDE SEQUENCE [LARGE SCALE GENOMIC DNA]</scope>
</reference>
<gene>
    <name evidence="2" type="ORF">Adt_15632</name>
</gene>
<sequence length="469" mass="52050">MSIIARNSTSGSIVSHNLGDASFSLYLNGGKETFVLKPADSNQSQNSSSSTTHEPFHLGRKKAEDTEIDVFTADKYFNEGVNNGPITKGLPNQQHKKKDPLQIFDIKEKTRIQTRSIPSESSWNSRSTLLLNIPRNQQPCRKSNKKSFLASIGCNCSCNDKNSVEIDDYTHDNYFNKSISSRVDNGKEKQELENSDMVPRKEDWQCKELDGIRAKLKTDDHFSVPVFNLKTGNPAVKTELQEAEDNSTRKSLEVFGSPILESGKNISILEKRLTILNWDTISPRVEQIEIPSSSNGIQNDSDSDTSSDLFEIESLSKNDNSFLTRQASDGNSVSSCITPVTCYAPSEVSIEWSVITASAADFSAMSDTEELRSTTAAIAYPQKTVLNPPKWRRPSILSGCKSHTAVGVAGDAFPYARRHNQTESFTPVTRFNSESKMTGFNKRNSQNSFDSSSLSRSHSGRATHLLYIQ</sequence>
<feature type="region of interest" description="Disordered" evidence="1">
    <location>
        <begin position="436"/>
        <end position="457"/>
    </location>
</feature>
<proteinExistence type="predicted"/>
<protein>
    <submittedName>
        <fullName evidence="2">Protein PHYTOCHROME KINASE SUBSTRATE 1</fullName>
    </submittedName>
</protein>
<dbReference type="InterPro" id="IPR039615">
    <property type="entry name" value="PKS"/>
</dbReference>
<dbReference type="PANTHER" id="PTHR33781:SF4">
    <property type="entry name" value="PROTEIN PHYTOCHROME KINASE SUBSTRATE 1"/>
    <property type="match status" value="1"/>
</dbReference>
<organism evidence="2 3">
    <name type="scientific">Abeliophyllum distichum</name>
    <dbReference type="NCBI Taxonomy" id="126358"/>
    <lineage>
        <taxon>Eukaryota</taxon>
        <taxon>Viridiplantae</taxon>
        <taxon>Streptophyta</taxon>
        <taxon>Embryophyta</taxon>
        <taxon>Tracheophyta</taxon>
        <taxon>Spermatophyta</taxon>
        <taxon>Magnoliopsida</taxon>
        <taxon>eudicotyledons</taxon>
        <taxon>Gunneridae</taxon>
        <taxon>Pentapetalae</taxon>
        <taxon>asterids</taxon>
        <taxon>lamiids</taxon>
        <taxon>Lamiales</taxon>
        <taxon>Oleaceae</taxon>
        <taxon>Forsythieae</taxon>
        <taxon>Abeliophyllum</taxon>
    </lineage>
</organism>
<feature type="compositionally biased region" description="Low complexity" evidence="1">
    <location>
        <begin position="41"/>
        <end position="52"/>
    </location>
</feature>
<feature type="compositionally biased region" description="Low complexity" evidence="1">
    <location>
        <begin position="445"/>
        <end position="457"/>
    </location>
</feature>
<dbReference type="Proteomes" id="UP001604336">
    <property type="component" value="Unassembled WGS sequence"/>
</dbReference>
<keyword evidence="2" id="KW-0418">Kinase</keyword>